<dbReference type="InterPro" id="IPR013656">
    <property type="entry name" value="PAS_4"/>
</dbReference>
<dbReference type="RefSeq" id="WP_052892606.1">
    <property type="nucleotide sequence ID" value="NZ_CP011568.3"/>
</dbReference>
<dbReference type="InterPro" id="IPR000700">
    <property type="entry name" value="PAS-assoc_C"/>
</dbReference>
<dbReference type="InterPro" id="IPR000014">
    <property type="entry name" value="PAS"/>
</dbReference>
<dbReference type="Proteomes" id="UP000036700">
    <property type="component" value="Chromosome"/>
</dbReference>
<dbReference type="PROSITE" id="PS50887">
    <property type="entry name" value="GGDEF"/>
    <property type="match status" value="1"/>
</dbReference>
<feature type="domain" description="PAC" evidence="2">
    <location>
        <begin position="423"/>
        <end position="473"/>
    </location>
</feature>
<dbReference type="SUPFAM" id="SSF55781">
    <property type="entry name" value="GAF domain-like"/>
    <property type="match status" value="1"/>
</dbReference>
<dbReference type="InterPro" id="IPR001610">
    <property type="entry name" value="PAC"/>
</dbReference>
<dbReference type="Pfam" id="PF01590">
    <property type="entry name" value="GAF"/>
    <property type="match status" value="1"/>
</dbReference>
<evidence type="ECO:0000259" key="3">
    <source>
        <dbReference type="PROSITE" id="PS50887"/>
    </source>
</evidence>
<dbReference type="InterPro" id="IPR003018">
    <property type="entry name" value="GAF"/>
</dbReference>
<dbReference type="Gene3D" id="3.30.450.40">
    <property type="match status" value="1"/>
</dbReference>
<dbReference type="NCBIfam" id="TIGR00229">
    <property type="entry name" value="sensory_box"/>
    <property type="match status" value="3"/>
</dbReference>
<evidence type="ECO:0000259" key="1">
    <source>
        <dbReference type="PROSITE" id="PS50112"/>
    </source>
</evidence>
<dbReference type="PANTHER" id="PTHR44757:SF2">
    <property type="entry name" value="BIOFILM ARCHITECTURE MAINTENANCE PROTEIN MBAA"/>
    <property type="match status" value="1"/>
</dbReference>
<proteinExistence type="predicted"/>
<feature type="domain" description="PAC" evidence="2">
    <location>
        <begin position="253"/>
        <end position="305"/>
    </location>
</feature>
<name>A0A0U3MVK3_9BURK</name>
<dbReference type="SMART" id="SM00065">
    <property type="entry name" value="GAF"/>
    <property type="match status" value="1"/>
</dbReference>
<dbReference type="FunFam" id="3.30.70.270:FF:000001">
    <property type="entry name" value="Diguanylate cyclase domain protein"/>
    <property type="match status" value="1"/>
</dbReference>
<dbReference type="CDD" id="cd00130">
    <property type="entry name" value="PAS"/>
    <property type="match status" value="2"/>
</dbReference>
<dbReference type="PROSITE" id="PS50112">
    <property type="entry name" value="PAS"/>
    <property type="match status" value="2"/>
</dbReference>
<dbReference type="EMBL" id="CP011568">
    <property type="protein sequence ID" value="ALX34873.1"/>
    <property type="molecule type" value="Genomic_DNA"/>
</dbReference>
<dbReference type="InterPro" id="IPR052155">
    <property type="entry name" value="Biofilm_reg_signaling"/>
</dbReference>
<dbReference type="Pfam" id="PF00990">
    <property type="entry name" value="GGDEF"/>
    <property type="match status" value="1"/>
</dbReference>
<dbReference type="Pfam" id="PF08447">
    <property type="entry name" value="PAS_3"/>
    <property type="match status" value="1"/>
</dbReference>
<feature type="domain" description="PAS" evidence="1">
    <location>
        <begin position="179"/>
        <end position="249"/>
    </location>
</feature>
<dbReference type="InterPro" id="IPR029787">
    <property type="entry name" value="Nucleotide_cyclase"/>
</dbReference>
<dbReference type="CDD" id="cd01949">
    <property type="entry name" value="GGDEF"/>
    <property type="match status" value="1"/>
</dbReference>
<accession>A0A0U3MVK3</accession>
<dbReference type="InterPro" id="IPR000160">
    <property type="entry name" value="GGDEF_dom"/>
</dbReference>
<dbReference type="InterPro" id="IPR013655">
    <property type="entry name" value="PAS_fold_3"/>
</dbReference>
<dbReference type="SUPFAM" id="SSF55785">
    <property type="entry name" value="PYP-like sensor domain (PAS domain)"/>
    <property type="match status" value="3"/>
</dbReference>
<dbReference type="OrthoDB" id="5571399at2"/>
<dbReference type="Gene3D" id="3.30.70.270">
    <property type="match status" value="1"/>
</dbReference>
<dbReference type="SMART" id="SM00091">
    <property type="entry name" value="PAS"/>
    <property type="match status" value="3"/>
</dbReference>
<protein>
    <recommendedName>
        <fullName evidence="6">Diguanylate cyclase</fullName>
    </recommendedName>
</protein>
<dbReference type="InterPro" id="IPR035965">
    <property type="entry name" value="PAS-like_dom_sf"/>
</dbReference>
<dbReference type="KEGG" id="ptx:ABW99_20900"/>
<dbReference type="InterPro" id="IPR029016">
    <property type="entry name" value="GAF-like_dom_sf"/>
</dbReference>
<dbReference type="PROSITE" id="PS50113">
    <property type="entry name" value="PAC"/>
    <property type="match status" value="3"/>
</dbReference>
<dbReference type="GO" id="GO:0006355">
    <property type="term" value="P:regulation of DNA-templated transcription"/>
    <property type="evidence" value="ECO:0007669"/>
    <property type="project" value="InterPro"/>
</dbReference>
<dbReference type="STRING" id="445709.ABW99_20900"/>
<dbReference type="Pfam" id="PF00989">
    <property type="entry name" value="PAS"/>
    <property type="match status" value="1"/>
</dbReference>
<reference evidence="5" key="1">
    <citation type="submission" date="2015-06" db="EMBL/GenBank/DDBJ databases">
        <authorList>
            <person name="Hoefler B.C."/>
            <person name="Straight P.D."/>
        </authorList>
    </citation>
    <scope>NUCLEOTIDE SEQUENCE [LARGE SCALE GENOMIC DNA]</scope>
    <source>
        <strain evidence="5">DSM 25325</strain>
    </source>
</reference>
<dbReference type="InterPro" id="IPR043128">
    <property type="entry name" value="Rev_trsase/Diguanyl_cyclase"/>
</dbReference>
<evidence type="ECO:0000313" key="5">
    <source>
        <dbReference type="Proteomes" id="UP000036700"/>
    </source>
</evidence>
<feature type="domain" description="PAC" evidence="2">
    <location>
        <begin position="544"/>
        <end position="597"/>
    </location>
</feature>
<dbReference type="Gene3D" id="3.30.450.20">
    <property type="entry name" value="PAS domain"/>
    <property type="match status" value="3"/>
</dbReference>
<dbReference type="AlphaFoldDB" id="A0A0U3MVK3"/>
<dbReference type="NCBIfam" id="TIGR00254">
    <property type="entry name" value="GGDEF"/>
    <property type="match status" value="1"/>
</dbReference>
<dbReference type="SUPFAM" id="SSF55073">
    <property type="entry name" value="Nucleotide cyclase"/>
    <property type="match status" value="1"/>
</dbReference>
<sequence length="780" mass="86999">MIIPAPPDGEAQRIQTLRALDVLDSEPVEELDRITCLAARHFQVPIALVTLVDAERLWFISRVGTQARQTARDVSFCAHAIRNRPGAPMVIADTRLDARFADNPLVCEPPHLRFYAGVPVYSCSGHALGTLCLIDRRPRQFGPDDMDSLRDLGAMVEQYFHLIEERRDAQRTRRSLATTETLFERTVNQAAVGLALLSVEGRWWHVNDRLCAMLGHDRQTLLAATFEQLTHPDDVAHNVALFRQLLAGEIETYSLEKRFIDAAGQPIWVQVVTSVMRDDDGKPLYCISAVSDIDQRKRTEQELATLRTDLERRVMQRTSELSAAVRELNAEIERRKIFQRELTQEQERFRGTLENAIDAFVETDEHGTVTTWNAAAEQIFGWPKAAAIGTPLIEKIVPPALRQGYWSALERFARSGEQTLLGQRIEATGLRRDGAAFPVEVTLGATRVGGRLRINAFLRDISERKASEASIRESRAQLKTVLDNVPAMIAYVGPDLRYRFHNRVYEQWFDVPPGGLDGLHVRDLWGAGLFGQLLPDVQRVLRGEHVTVEYEMSARWGTIWIHSSFVPDVDAAGGVAGFYVLGQNISERKQLQRQLEFEAHHDALTGLPNRRAFMAMLKEAMARTRRQQHHMALLFMDLDGFKQLNDARGHEFGDQVLQWFAATLHASIRETDRAARLAGDEFIVILEHLKNGLCDAKSVAYKLREKITAAHVIGGVPIRLSTSIGVALYYADGGESASSLLARADAAMYQAKAAGRSQIVLSASGNPSAEPGGLASQACG</sequence>
<organism evidence="4 5">
    <name type="scientific">Pandoraea thiooxydans</name>
    <dbReference type="NCBI Taxonomy" id="445709"/>
    <lineage>
        <taxon>Bacteria</taxon>
        <taxon>Pseudomonadati</taxon>
        <taxon>Pseudomonadota</taxon>
        <taxon>Betaproteobacteria</taxon>
        <taxon>Burkholderiales</taxon>
        <taxon>Burkholderiaceae</taxon>
        <taxon>Pandoraea</taxon>
    </lineage>
</organism>
<dbReference type="PANTHER" id="PTHR44757">
    <property type="entry name" value="DIGUANYLATE CYCLASE DGCP"/>
    <property type="match status" value="1"/>
</dbReference>
<feature type="domain" description="PAS" evidence="1">
    <location>
        <begin position="345"/>
        <end position="416"/>
    </location>
</feature>
<dbReference type="GO" id="GO:0003824">
    <property type="term" value="F:catalytic activity"/>
    <property type="evidence" value="ECO:0007669"/>
    <property type="project" value="UniProtKB-ARBA"/>
</dbReference>
<evidence type="ECO:0000313" key="4">
    <source>
        <dbReference type="EMBL" id="ALX34873.1"/>
    </source>
</evidence>
<dbReference type="Pfam" id="PF08448">
    <property type="entry name" value="PAS_4"/>
    <property type="match status" value="1"/>
</dbReference>
<feature type="domain" description="GGDEF" evidence="3">
    <location>
        <begin position="629"/>
        <end position="764"/>
    </location>
</feature>
<gene>
    <name evidence="4" type="ORF">ABW99_20900</name>
</gene>
<dbReference type="InterPro" id="IPR013767">
    <property type="entry name" value="PAS_fold"/>
</dbReference>
<dbReference type="SMART" id="SM00267">
    <property type="entry name" value="GGDEF"/>
    <property type="match status" value="1"/>
</dbReference>
<evidence type="ECO:0008006" key="6">
    <source>
        <dbReference type="Google" id="ProtNLM"/>
    </source>
</evidence>
<dbReference type="SMART" id="SM00086">
    <property type="entry name" value="PAC"/>
    <property type="match status" value="3"/>
</dbReference>
<evidence type="ECO:0000259" key="2">
    <source>
        <dbReference type="PROSITE" id="PS50113"/>
    </source>
</evidence>
<keyword evidence="5" id="KW-1185">Reference proteome</keyword>